<reference evidence="4" key="2">
    <citation type="submission" date="2018-07" db="EMBL/GenBank/DDBJ databases">
        <authorList>
            <person name="Quirk P.G."/>
            <person name="Krulwich T.A."/>
        </authorList>
    </citation>
    <scope>NUCLEOTIDE SEQUENCE</scope>
</reference>
<proteinExistence type="predicted"/>
<gene>
    <name evidence="3" type="primary">CSON003106</name>
</gene>
<keyword evidence="2" id="KW-0472">Membrane</keyword>
<name>A0A336L367_CULSO</name>
<feature type="region of interest" description="Disordered" evidence="1">
    <location>
        <begin position="930"/>
        <end position="982"/>
    </location>
</feature>
<organism evidence="3">
    <name type="scientific">Culicoides sonorensis</name>
    <name type="common">Biting midge</name>
    <dbReference type="NCBI Taxonomy" id="179676"/>
    <lineage>
        <taxon>Eukaryota</taxon>
        <taxon>Metazoa</taxon>
        <taxon>Ecdysozoa</taxon>
        <taxon>Arthropoda</taxon>
        <taxon>Hexapoda</taxon>
        <taxon>Insecta</taxon>
        <taxon>Pterygota</taxon>
        <taxon>Neoptera</taxon>
        <taxon>Endopterygota</taxon>
        <taxon>Diptera</taxon>
        <taxon>Nematocera</taxon>
        <taxon>Chironomoidea</taxon>
        <taxon>Ceratopogonidae</taxon>
        <taxon>Ceratopogoninae</taxon>
        <taxon>Culicoides</taxon>
        <taxon>Monoculicoides</taxon>
    </lineage>
</organism>
<evidence type="ECO:0000313" key="3">
    <source>
        <dbReference type="EMBL" id="SSX11403.1"/>
    </source>
</evidence>
<feature type="compositionally biased region" description="Low complexity" evidence="1">
    <location>
        <begin position="933"/>
        <end position="982"/>
    </location>
</feature>
<feature type="compositionally biased region" description="Basic and acidic residues" evidence="1">
    <location>
        <begin position="573"/>
        <end position="588"/>
    </location>
</feature>
<reference evidence="3" key="1">
    <citation type="submission" date="2018-04" db="EMBL/GenBank/DDBJ databases">
        <authorList>
            <person name="Go L.Y."/>
            <person name="Mitchell J.A."/>
        </authorList>
    </citation>
    <scope>NUCLEOTIDE SEQUENCE</scope>
    <source>
        <tissue evidence="3">Whole organism</tissue>
    </source>
</reference>
<dbReference type="EMBL" id="UFQT01001548">
    <property type="protein sequence ID" value="SSX30971.1"/>
    <property type="molecule type" value="Genomic_DNA"/>
</dbReference>
<sequence length="1151" mass="126511">MCHHQVFVIFTFSHKNIFFSFQGNDYSSYHNTLGHHRAGTLLPNASPSSAYNKYSYATDLSLSSNSHYGYTSWGLWRGGTGTGIGGTDSRNISPSIYSHHNSGKKRRRNIKSFSILLMSAAMIVVLAVLAVAGLAFYFSTFRSDQSDSILIFDSTMSVTKGDIFTASLKNPQSLAYQQKSTFYERLLKNALEHAGLTVAKINISSFGDGPFINLTFRVFLDMRKIQVTINNVEEHIKHAFLNEIALPVPEYKDLFVNPDSIHIKRLLDKDVLQSASFIHPPPDTNSNGNDSPKIIEQGKSQNTKKAGIIERPLQKISSSSPKIFSKPNTKPVTTDKPLIHEPDIDLDSLTVIQGSFEVTKTEADITRNRESLKTTSTLKPFMISPASIKISDNNKKTVGNRGNNTSTTGKIEKTSKISTVTVSSTKKGSVVKTSTTTTMKPTQRITTTTPTVKSTTSNIGSTEKMIDTTVDQTKKIQVKNSEMGPNKPKPGSIGMQVLKDLLKTEIVGGDFIPDNKNASNNVPKLDLNLFTNSPVIDEEPWHPINPNTPKIETSTSSIKEGIANKNENETDSSLEKNHSVKKDSPPPLNIKDELLMYRNKMPALDSIEQSYVDSSGGLIYYKAFNNPGFTERTSEIEHLGAMDVRPYPLPVNKLTDDPTQFAYDLTDTATPASTVKNYTVNQDKFEYLGGGVIVKRPEITSTTMKSVPSSTTETASTKTTSTTEVPESESEEEEEDDNSKILGTPDKNINDTYFGENKLESRAGDSDIEAIGSGEKLSIVNLKDYIMQNKFKPTEKPSTAPEEIKKPVTEPTLVTSTADTSSVWSDAPQLFPIGSKWEFVNGTRVTPFENMGMRKVYNETLQALVVENSQPPVVSDESLDEMKVQKQNLTDVNLPGISSIFDTIASKIGIEQEVSSKAPPFSMQNKKVTQAMSSSTTTTTTTSAPTTTRKLSTKRLTTTSTTKRPVTTTTKRPSTSTKRGTTSPRIIYKQTTTAPKLITVKTTTRAPPTTSTSTTTNNPNPIIYRTSDASPTYYDTSSETMFMGQAEVEVVDPNAYEEILKQSQVMSSSTTPVHTTTPRNPPLVTLLPVKSNSGIRNFSRDKLKHSPGMLYSASSGSSQDRVSNKSFNSRGPIFTDNLRESVVKTSMNVEV</sequence>
<feature type="region of interest" description="Disordered" evidence="1">
    <location>
        <begin position="1003"/>
        <end position="1028"/>
    </location>
</feature>
<feature type="region of interest" description="Disordered" evidence="1">
    <location>
        <begin position="565"/>
        <end position="588"/>
    </location>
</feature>
<feature type="region of interest" description="Disordered" evidence="1">
    <location>
        <begin position="436"/>
        <end position="458"/>
    </location>
</feature>
<feature type="region of interest" description="Disordered" evidence="1">
    <location>
        <begin position="319"/>
        <end position="339"/>
    </location>
</feature>
<evidence type="ECO:0000313" key="4">
    <source>
        <dbReference type="EMBL" id="SSX30971.1"/>
    </source>
</evidence>
<keyword evidence="2" id="KW-1133">Transmembrane helix</keyword>
<protein>
    <submittedName>
        <fullName evidence="3">CSON003106 protein</fullName>
    </submittedName>
</protein>
<feature type="compositionally biased region" description="Low complexity" evidence="1">
    <location>
        <begin position="436"/>
        <end position="456"/>
    </location>
</feature>
<feature type="compositionally biased region" description="Acidic residues" evidence="1">
    <location>
        <begin position="726"/>
        <end position="737"/>
    </location>
</feature>
<feature type="compositionally biased region" description="Low complexity" evidence="1">
    <location>
        <begin position="1003"/>
        <end position="1021"/>
    </location>
</feature>
<dbReference type="OMA" id="WGIWRDG"/>
<dbReference type="VEuPathDB" id="VectorBase:CSON003106"/>
<accession>A0A336L367</accession>
<evidence type="ECO:0000256" key="1">
    <source>
        <dbReference type="SAM" id="MobiDB-lite"/>
    </source>
</evidence>
<feature type="transmembrane region" description="Helical" evidence="2">
    <location>
        <begin position="113"/>
        <end position="138"/>
    </location>
</feature>
<dbReference type="AlphaFoldDB" id="A0A336L367"/>
<evidence type="ECO:0000256" key="2">
    <source>
        <dbReference type="SAM" id="Phobius"/>
    </source>
</evidence>
<dbReference type="EMBL" id="UFQS01001548">
    <property type="protein sequence ID" value="SSX11403.1"/>
    <property type="molecule type" value="Genomic_DNA"/>
</dbReference>
<keyword evidence="2" id="KW-0812">Transmembrane</keyword>
<feature type="compositionally biased region" description="Low complexity" evidence="1">
    <location>
        <begin position="709"/>
        <end position="725"/>
    </location>
</feature>
<feature type="region of interest" description="Disordered" evidence="1">
    <location>
        <begin position="702"/>
        <end position="753"/>
    </location>
</feature>